<evidence type="ECO:0000256" key="1">
    <source>
        <dbReference type="ARBA" id="ARBA00009674"/>
    </source>
</evidence>
<keyword evidence="2" id="KW-0813">Transport</keyword>
<dbReference type="InterPro" id="IPR014041">
    <property type="entry name" value="ESCRT-II_cplx_Vps25-sub_N"/>
</dbReference>
<dbReference type="AlphaFoldDB" id="A0A5J4WVC6"/>
<keyword evidence="3" id="KW-0653">Protein transport</keyword>
<accession>A0A5J4WVC6</accession>
<dbReference type="Pfam" id="PF05871">
    <property type="entry name" value="ESCRT-II"/>
    <property type="match status" value="1"/>
</dbReference>
<evidence type="ECO:0000313" key="5">
    <source>
        <dbReference type="Proteomes" id="UP000324800"/>
    </source>
</evidence>
<evidence type="ECO:0000256" key="2">
    <source>
        <dbReference type="ARBA" id="ARBA00022448"/>
    </source>
</evidence>
<dbReference type="Proteomes" id="UP000324800">
    <property type="component" value="Unassembled WGS sequence"/>
</dbReference>
<proteinExistence type="inferred from homology"/>
<dbReference type="PANTHER" id="PTHR13149">
    <property type="entry name" value="VACUOLAR PROTEIN SORTING-ASSOCIATED PROTEIN VPS25"/>
    <property type="match status" value="1"/>
</dbReference>
<organism evidence="4 5">
    <name type="scientific">Streblomastix strix</name>
    <dbReference type="NCBI Taxonomy" id="222440"/>
    <lineage>
        <taxon>Eukaryota</taxon>
        <taxon>Metamonada</taxon>
        <taxon>Preaxostyla</taxon>
        <taxon>Oxymonadida</taxon>
        <taxon>Streblomastigidae</taxon>
        <taxon>Streblomastix</taxon>
    </lineage>
</organism>
<evidence type="ECO:0000313" key="4">
    <source>
        <dbReference type="EMBL" id="KAA6398938.1"/>
    </source>
</evidence>
<dbReference type="PANTHER" id="PTHR13149:SF0">
    <property type="entry name" value="VACUOLAR PROTEIN-SORTING-ASSOCIATED PROTEIN 25"/>
    <property type="match status" value="1"/>
</dbReference>
<gene>
    <name evidence="4" type="ORF">EZS28_005537</name>
</gene>
<dbReference type="InterPro" id="IPR036390">
    <property type="entry name" value="WH_DNA-bd_sf"/>
</dbReference>
<dbReference type="GO" id="GO:0042803">
    <property type="term" value="F:protein homodimerization activity"/>
    <property type="evidence" value="ECO:0007669"/>
    <property type="project" value="TreeGrafter"/>
</dbReference>
<dbReference type="EMBL" id="SNRW01000850">
    <property type="protein sequence ID" value="KAA6398938.1"/>
    <property type="molecule type" value="Genomic_DNA"/>
</dbReference>
<dbReference type="InterPro" id="IPR008570">
    <property type="entry name" value="ESCRT-II_cplx_Vps25-sub"/>
</dbReference>
<reference evidence="4 5" key="1">
    <citation type="submission" date="2019-03" db="EMBL/GenBank/DDBJ databases">
        <title>Single cell metagenomics reveals metabolic interactions within the superorganism composed of flagellate Streblomastix strix and complex community of Bacteroidetes bacteria on its surface.</title>
        <authorList>
            <person name="Treitli S.C."/>
            <person name="Kolisko M."/>
            <person name="Husnik F."/>
            <person name="Keeling P."/>
            <person name="Hampl V."/>
        </authorList>
    </citation>
    <scope>NUCLEOTIDE SEQUENCE [LARGE SCALE GENOMIC DNA]</scope>
    <source>
        <strain evidence="4">ST1C</strain>
    </source>
</reference>
<dbReference type="OrthoDB" id="245150at2759"/>
<dbReference type="GO" id="GO:0005198">
    <property type="term" value="F:structural molecule activity"/>
    <property type="evidence" value="ECO:0007669"/>
    <property type="project" value="TreeGrafter"/>
</dbReference>
<sequence length="190" mass="22603">MSFEWPPFYFIPSFYTLQPVEATRKKQIWLWRELVKKYIQRYNVQTIDIKDIESMELFNNKKIKRKLNGEMVRMIIDSLVETKNANWDSPQKKRAVVHILTDSQLEEKTIEWIRERDLVQQQKVFTLMELVDYEIASNSIFEGVELTTVIHVLEALEKRGFCSILRSETSEKKGKETQKGEIHAVKFIKC</sequence>
<comment type="caution">
    <text evidence="4">The sequence shown here is derived from an EMBL/GenBank/DDBJ whole genome shotgun (WGS) entry which is preliminary data.</text>
</comment>
<dbReference type="InterPro" id="IPR036388">
    <property type="entry name" value="WH-like_DNA-bd_sf"/>
</dbReference>
<comment type="similarity">
    <text evidence="1">Belongs to the VPS25 family.</text>
</comment>
<dbReference type="GO" id="GO:0043328">
    <property type="term" value="P:protein transport to vacuole involved in ubiquitin-dependent protein catabolic process via the multivesicular body sorting pathway"/>
    <property type="evidence" value="ECO:0007669"/>
    <property type="project" value="TreeGrafter"/>
</dbReference>
<name>A0A5J4WVC6_9EUKA</name>
<dbReference type="SUPFAM" id="SSF46785">
    <property type="entry name" value="Winged helix' DNA-binding domain"/>
    <property type="match status" value="1"/>
</dbReference>
<evidence type="ECO:0000256" key="3">
    <source>
        <dbReference type="ARBA" id="ARBA00022927"/>
    </source>
</evidence>
<protein>
    <submittedName>
        <fullName evidence="4">Putative vacuolar protein-sorting-associated protein 25</fullName>
    </submittedName>
</protein>
<dbReference type="Gene3D" id="1.10.10.570">
    <property type="entry name" value="Winged helix' DNA-binding domain. Chain C. Domain 1"/>
    <property type="match status" value="1"/>
</dbReference>
<dbReference type="GO" id="GO:0000814">
    <property type="term" value="C:ESCRT II complex"/>
    <property type="evidence" value="ECO:0007669"/>
    <property type="project" value="InterPro"/>
</dbReference>
<dbReference type="Gene3D" id="1.10.10.10">
    <property type="entry name" value="Winged helix-like DNA-binding domain superfamily/Winged helix DNA-binding domain"/>
    <property type="match status" value="1"/>
</dbReference>